<feature type="compositionally biased region" description="Basic and acidic residues" evidence="1">
    <location>
        <begin position="125"/>
        <end position="134"/>
    </location>
</feature>
<reference evidence="2" key="1">
    <citation type="submission" date="2022-10" db="EMBL/GenBank/DDBJ databases">
        <title>Culturing micro-colonial fungi from biological soil crusts in the Mojave desert and describing Neophaeococcomyces mojavensis, and introducing the new genera and species Taxawa tesnikishii.</title>
        <authorList>
            <person name="Kurbessoian T."/>
            <person name="Stajich J.E."/>
        </authorList>
    </citation>
    <scope>NUCLEOTIDE SEQUENCE</scope>
    <source>
        <strain evidence="2">TK_35</strain>
    </source>
</reference>
<feature type="region of interest" description="Disordered" evidence="1">
    <location>
        <begin position="122"/>
        <end position="152"/>
    </location>
</feature>
<comment type="caution">
    <text evidence="2">The sequence shown here is derived from an EMBL/GenBank/DDBJ whole genome shotgun (WGS) entry which is preliminary data.</text>
</comment>
<organism evidence="2 3">
    <name type="scientific">Knufia peltigerae</name>
    <dbReference type="NCBI Taxonomy" id="1002370"/>
    <lineage>
        <taxon>Eukaryota</taxon>
        <taxon>Fungi</taxon>
        <taxon>Dikarya</taxon>
        <taxon>Ascomycota</taxon>
        <taxon>Pezizomycotina</taxon>
        <taxon>Eurotiomycetes</taxon>
        <taxon>Chaetothyriomycetidae</taxon>
        <taxon>Chaetothyriales</taxon>
        <taxon>Trichomeriaceae</taxon>
        <taxon>Knufia</taxon>
    </lineage>
</organism>
<protein>
    <submittedName>
        <fullName evidence="2">Uncharacterized protein</fullName>
    </submittedName>
</protein>
<evidence type="ECO:0000313" key="2">
    <source>
        <dbReference type="EMBL" id="KAJ9632983.1"/>
    </source>
</evidence>
<name>A0AA38Y1S0_9EURO</name>
<accession>A0AA38Y1S0</accession>
<keyword evidence="3" id="KW-1185">Reference proteome</keyword>
<evidence type="ECO:0000313" key="3">
    <source>
        <dbReference type="Proteomes" id="UP001172681"/>
    </source>
</evidence>
<gene>
    <name evidence="2" type="ORF">H2204_007373</name>
</gene>
<feature type="compositionally biased region" description="Low complexity" evidence="1">
    <location>
        <begin position="200"/>
        <end position="218"/>
    </location>
</feature>
<dbReference type="Proteomes" id="UP001172681">
    <property type="component" value="Unassembled WGS sequence"/>
</dbReference>
<evidence type="ECO:0000256" key="1">
    <source>
        <dbReference type="SAM" id="MobiDB-lite"/>
    </source>
</evidence>
<dbReference type="AlphaFoldDB" id="A0AA38Y1S0"/>
<feature type="region of interest" description="Disordered" evidence="1">
    <location>
        <begin position="190"/>
        <end position="223"/>
    </location>
</feature>
<dbReference type="EMBL" id="JAPDRN010000050">
    <property type="protein sequence ID" value="KAJ9632983.1"/>
    <property type="molecule type" value="Genomic_DNA"/>
</dbReference>
<sequence length="318" mass="35181">MSTTPTIHVLGVFTESSPFSSLQDKSNATRAEQRLHGRIVLKKQTRDSTSFDHVDVQVHGAIRNTIGSKVVVERFSSSTETLSALDLKPAYSATGQDTQAQEREQEQHLDFSCLVPTMPINGRKTVHEKGRGEEGESVASTTTDDKTNDGFIPSMSISGSTYVTRVTAIRDRHLVQGRCEYGYDYHQTDRKTSDMGDHVPLSLLSPSSSSSSSSSTTSRDFNQSTSEIGLYQSSTTTPSVSSDLLNISYNLVIEMQFTLVDRDGVKTCYNTDLHLPVQLRTVHPPQDVLRTQYSGSFDPLLGYVEEDHVRYAPPPYIC</sequence>
<proteinExistence type="predicted"/>